<evidence type="ECO:0000313" key="3">
    <source>
        <dbReference type="Proteomes" id="UP000187203"/>
    </source>
</evidence>
<sequence length="81" mass="9680">MHLLDANDILKKYNSPEEILEEFFHIRLEYYAKRKRQEKNNHDADNNREEAKAGMKRKAMSSEDWWEDFDDGVAAKEANFS</sequence>
<evidence type="ECO:0000256" key="1">
    <source>
        <dbReference type="SAM" id="MobiDB-lite"/>
    </source>
</evidence>
<dbReference type="STRING" id="93759.A0A1R3HMB8"/>
<dbReference type="SUPFAM" id="SSF56719">
    <property type="entry name" value="Type II DNA topoisomerase"/>
    <property type="match status" value="1"/>
</dbReference>
<dbReference type="OrthoDB" id="1747350at2759"/>
<protein>
    <submittedName>
        <fullName evidence="2">Uncharacterized protein</fullName>
    </submittedName>
</protein>
<gene>
    <name evidence="2" type="ORF">COLO4_28234</name>
</gene>
<dbReference type="EMBL" id="AWUE01019795">
    <property type="protein sequence ID" value="OMO71448.1"/>
    <property type="molecule type" value="Genomic_DNA"/>
</dbReference>
<accession>A0A1R3HMB8</accession>
<dbReference type="GO" id="GO:0005524">
    <property type="term" value="F:ATP binding"/>
    <property type="evidence" value="ECO:0007669"/>
    <property type="project" value="InterPro"/>
</dbReference>
<dbReference type="GO" id="GO:0003677">
    <property type="term" value="F:DNA binding"/>
    <property type="evidence" value="ECO:0007669"/>
    <property type="project" value="InterPro"/>
</dbReference>
<dbReference type="Gene3D" id="3.90.199.10">
    <property type="entry name" value="Topoisomerase II, domain 5"/>
    <property type="match status" value="1"/>
</dbReference>
<dbReference type="InterPro" id="IPR013760">
    <property type="entry name" value="Topo_IIA-like_dom_sf"/>
</dbReference>
<proteinExistence type="predicted"/>
<reference evidence="3" key="1">
    <citation type="submission" date="2013-09" db="EMBL/GenBank/DDBJ databases">
        <title>Corchorus olitorius genome sequencing.</title>
        <authorList>
            <person name="Alam M."/>
            <person name="Haque M.S."/>
            <person name="Islam M.S."/>
            <person name="Emdad E.M."/>
            <person name="Islam M.M."/>
            <person name="Ahmed B."/>
            <person name="Halim A."/>
            <person name="Hossen Q.M.M."/>
            <person name="Hossain M.Z."/>
            <person name="Ahmed R."/>
            <person name="Khan M.M."/>
            <person name="Islam R."/>
            <person name="Rashid M.M."/>
            <person name="Khan S.A."/>
            <person name="Rahman M.S."/>
            <person name="Alam M."/>
            <person name="Yahiya A.S."/>
            <person name="Khan M.S."/>
            <person name="Azam M.S."/>
            <person name="Haque T."/>
            <person name="Lashkar M.Z.H."/>
            <person name="Akhand A.I."/>
            <person name="Morshed G."/>
            <person name="Roy S."/>
            <person name="Uddin K.S."/>
            <person name="Rabeya T."/>
            <person name="Hossain A.S."/>
            <person name="Chowdhury A."/>
            <person name="Snigdha A.R."/>
            <person name="Mortoza M.S."/>
            <person name="Matin S.A."/>
            <person name="Hoque S.M.E."/>
            <person name="Islam M.K."/>
            <person name="Roy D.K."/>
            <person name="Haider R."/>
            <person name="Moosa M.M."/>
            <person name="Elias S.M."/>
            <person name="Hasan A.M."/>
            <person name="Jahan S."/>
            <person name="Shafiuddin M."/>
            <person name="Mahmood N."/>
            <person name="Shommy N.S."/>
        </authorList>
    </citation>
    <scope>NUCLEOTIDE SEQUENCE [LARGE SCALE GENOMIC DNA]</scope>
    <source>
        <strain evidence="3">cv. O-4</strain>
    </source>
</reference>
<feature type="region of interest" description="Disordered" evidence="1">
    <location>
        <begin position="35"/>
        <end position="56"/>
    </location>
</feature>
<dbReference type="AlphaFoldDB" id="A0A1R3HMB8"/>
<keyword evidence="3" id="KW-1185">Reference proteome</keyword>
<name>A0A1R3HMB8_9ROSI</name>
<dbReference type="Proteomes" id="UP000187203">
    <property type="component" value="Unassembled WGS sequence"/>
</dbReference>
<dbReference type="InterPro" id="IPR013758">
    <property type="entry name" value="Topo_IIA_A/C_ab"/>
</dbReference>
<organism evidence="2 3">
    <name type="scientific">Corchorus olitorius</name>
    <dbReference type="NCBI Taxonomy" id="93759"/>
    <lineage>
        <taxon>Eukaryota</taxon>
        <taxon>Viridiplantae</taxon>
        <taxon>Streptophyta</taxon>
        <taxon>Embryophyta</taxon>
        <taxon>Tracheophyta</taxon>
        <taxon>Spermatophyta</taxon>
        <taxon>Magnoliopsida</taxon>
        <taxon>eudicotyledons</taxon>
        <taxon>Gunneridae</taxon>
        <taxon>Pentapetalae</taxon>
        <taxon>rosids</taxon>
        <taxon>malvids</taxon>
        <taxon>Malvales</taxon>
        <taxon>Malvaceae</taxon>
        <taxon>Grewioideae</taxon>
        <taxon>Apeibeae</taxon>
        <taxon>Corchorus</taxon>
    </lineage>
</organism>
<dbReference type="GO" id="GO:0003918">
    <property type="term" value="F:DNA topoisomerase type II (double strand cut, ATP-hydrolyzing) activity"/>
    <property type="evidence" value="ECO:0007669"/>
    <property type="project" value="InterPro"/>
</dbReference>
<dbReference type="GO" id="GO:0006265">
    <property type="term" value="P:DNA topological change"/>
    <property type="evidence" value="ECO:0007669"/>
    <property type="project" value="InterPro"/>
</dbReference>
<comment type="caution">
    <text evidence="2">The sequence shown here is derived from an EMBL/GenBank/DDBJ whole genome shotgun (WGS) entry which is preliminary data.</text>
</comment>
<evidence type="ECO:0000313" key="2">
    <source>
        <dbReference type="EMBL" id="OMO71448.1"/>
    </source>
</evidence>
<feature type="compositionally biased region" description="Basic and acidic residues" evidence="1">
    <location>
        <begin position="35"/>
        <end position="53"/>
    </location>
</feature>